<organism evidence="2 3">
    <name type="scientific">Streptacidiphilus monticola</name>
    <dbReference type="NCBI Taxonomy" id="2161674"/>
    <lineage>
        <taxon>Bacteria</taxon>
        <taxon>Bacillati</taxon>
        <taxon>Actinomycetota</taxon>
        <taxon>Actinomycetes</taxon>
        <taxon>Kitasatosporales</taxon>
        <taxon>Streptomycetaceae</taxon>
        <taxon>Streptacidiphilus</taxon>
    </lineage>
</organism>
<accession>A0ABW1G0B5</accession>
<evidence type="ECO:0000259" key="1">
    <source>
        <dbReference type="Pfam" id="PF13349"/>
    </source>
</evidence>
<dbReference type="Proteomes" id="UP001596174">
    <property type="component" value="Unassembled WGS sequence"/>
</dbReference>
<protein>
    <submittedName>
        <fullName evidence="2">DUF4097 family beta strand repeat-containing protein</fullName>
    </submittedName>
</protein>
<dbReference type="Gene3D" id="2.160.20.120">
    <property type="match status" value="1"/>
</dbReference>
<keyword evidence="3" id="KW-1185">Reference proteome</keyword>
<sequence>MQSFATPAPVSAVLDIPAARIRVVAAERDTTTVEVLPADPAKSRDVKAAEQITVDYADGVLRVEAAAPQSRILGPSGSVQVTVQLPAGSRLVAKTASGALRSAGPLGDVAFEGQQATVELDAAGSARLALMAGDVTVGQLGGHAEISTQQGDIRITAAAGGTVRLQTQAGDIEIGAAPGVSASLDAATGHGRTRNSLRNDGGTAALDIHATTAHGDITARSL</sequence>
<gene>
    <name evidence="2" type="ORF">ACFP3V_13345</name>
</gene>
<proteinExistence type="predicted"/>
<comment type="caution">
    <text evidence="2">The sequence shown here is derived from an EMBL/GenBank/DDBJ whole genome shotgun (WGS) entry which is preliminary data.</text>
</comment>
<name>A0ABW1G0B5_9ACTN</name>
<evidence type="ECO:0000313" key="3">
    <source>
        <dbReference type="Proteomes" id="UP001596174"/>
    </source>
</evidence>
<dbReference type="EMBL" id="JBHSQJ010000051">
    <property type="protein sequence ID" value="MFC5908195.1"/>
    <property type="molecule type" value="Genomic_DNA"/>
</dbReference>
<dbReference type="InterPro" id="IPR025164">
    <property type="entry name" value="Toastrack_DUF4097"/>
</dbReference>
<feature type="domain" description="DUF4097" evidence="1">
    <location>
        <begin position="18"/>
        <end position="218"/>
    </location>
</feature>
<evidence type="ECO:0000313" key="2">
    <source>
        <dbReference type="EMBL" id="MFC5908195.1"/>
    </source>
</evidence>
<reference evidence="3" key="1">
    <citation type="journal article" date="2019" name="Int. J. Syst. Evol. Microbiol.">
        <title>The Global Catalogue of Microorganisms (GCM) 10K type strain sequencing project: providing services to taxonomists for standard genome sequencing and annotation.</title>
        <authorList>
            <consortium name="The Broad Institute Genomics Platform"/>
            <consortium name="The Broad Institute Genome Sequencing Center for Infectious Disease"/>
            <person name="Wu L."/>
            <person name="Ma J."/>
        </authorList>
    </citation>
    <scope>NUCLEOTIDE SEQUENCE [LARGE SCALE GENOMIC DNA]</scope>
    <source>
        <strain evidence="3">JCM 4816</strain>
    </source>
</reference>
<dbReference type="Pfam" id="PF13349">
    <property type="entry name" value="DUF4097"/>
    <property type="match status" value="1"/>
</dbReference>
<dbReference type="RefSeq" id="WP_380583198.1">
    <property type="nucleotide sequence ID" value="NZ_JBHSQJ010000051.1"/>
</dbReference>